<dbReference type="SUPFAM" id="SSF51905">
    <property type="entry name" value="FAD/NAD(P)-binding domain"/>
    <property type="match status" value="1"/>
</dbReference>
<evidence type="ECO:0000256" key="1">
    <source>
        <dbReference type="ARBA" id="ARBA00023002"/>
    </source>
</evidence>
<dbReference type="Gene3D" id="3.50.50.60">
    <property type="entry name" value="FAD/NAD(P)-binding domain"/>
    <property type="match status" value="1"/>
</dbReference>
<feature type="domain" description="FAD dependent oxidoreductase" evidence="2">
    <location>
        <begin position="6"/>
        <end position="357"/>
    </location>
</feature>
<proteinExistence type="predicted"/>
<sequence>MQVFEDVVIIGGGVIAASIAYFLQSSDSFAGSVLVIETEFDNNNSSWDIFHQQFSLPENMQMAQFAQEFLAGLNRFLRVEDNPVNVNYRENGYLFLVEDRDIPILYNMNSLHQQYGASVSLLDPEDLARGFPWLNNSDLAGGSLGLAGEGGLNAGFLRAAFREKARSLGVRFQTGELVDIAKGKNRVNSTTLSSGQTISFNMIINAAGTDSARIAHMAGINLPMEARKRQTFSFSSKVQLEESPVIVDPTGVHFRQDRNLFYAGYTSPRENDPSCVGTEIDYDVFEEHIWPVLSHRIPSFQKITMEKALSEHDTVNVFDQSPVLGSHPVLTNFYFANGFMGRSAQASPAVGRAIAELIDFGGYRTLDLSRFSFDRMVTGEAILEHTVLQ</sequence>
<protein>
    <submittedName>
        <fullName evidence="3">FAD-binding oxidoreductase</fullName>
    </submittedName>
</protein>
<keyword evidence="4" id="KW-1185">Reference proteome</keyword>
<gene>
    <name evidence="3" type="ORF">NBZ79_17880</name>
</gene>
<dbReference type="Pfam" id="PF01266">
    <property type="entry name" value="DAO"/>
    <property type="match status" value="1"/>
</dbReference>
<dbReference type="PANTHER" id="PTHR13847:SF287">
    <property type="entry name" value="FAD-DEPENDENT OXIDOREDUCTASE DOMAIN-CONTAINING PROTEIN 1"/>
    <property type="match status" value="1"/>
</dbReference>
<dbReference type="InterPro" id="IPR036188">
    <property type="entry name" value="FAD/NAD-bd_sf"/>
</dbReference>
<dbReference type="RefSeq" id="WP_251934016.1">
    <property type="nucleotide sequence ID" value="NZ_CP098747.1"/>
</dbReference>
<name>A0ABY4W260_9PROT</name>
<evidence type="ECO:0000313" key="4">
    <source>
        <dbReference type="Proteomes" id="UP001056291"/>
    </source>
</evidence>
<reference evidence="3" key="1">
    <citation type="submission" date="2022-06" db="EMBL/GenBank/DDBJ databases">
        <title>Sneathiella actinostolidae sp. nov., isolated from a sea anemonein the Western Pacific Ocean.</title>
        <authorList>
            <person name="Wei M.J."/>
        </authorList>
    </citation>
    <scope>NUCLEOTIDE SEQUENCE</scope>
    <source>
        <strain evidence="3">PHK-P5</strain>
    </source>
</reference>
<evidence type="ECO:0000259" key="2">
    <source>
        <dbReference type="Pfam" id="PF01266"/>
    </source>
</evidence>
<keyword evidence="1" id="KW-0560">Oxidoreductase</keyword>
<dbReference type="InterPro" id="IPR006076">
    <property type="entry name" value="FAD-dep_OxRdtase"/>
</dbReference>
<dbReference type="EMBL" id="CP098747">
    <property type="protein sequence ID" value="USG61029.1"/>
    <property type="molecule type" value="Genomic_DNA"/>
</dbReference>
<dbReference type="PANTHER" id="PTHR13847">
    <property type="entry name" value="SARCOSINE DEHYDROGENASE-RELATED"/>
    <property type="match status" value="1"/>
</dbReference>
<dbReference type="Proteomes" id="UP001056291">
    <property type="component" value="Chromosome"/>
</dbReference>
<dbReference type="Gene3D" id="3.30.9.10">
    <property type="entry name" value="D-Amino Acid Oxidase, subunit A, domain 2"/>
    <property type="match status" value="1"/>
</dbReference>
<accession>A0ABY4W260</accession>
<evidence type="ECO:0000313" key="3">
    <source>
        <dbReference type="EMBL" id="USG61029.1"/>
    </source>
</evidence>
<organism evidence="3 4">
    <name type="scientific">Sneathiella marina</name>
    <dbReference type="NCBI Taxonomy" id="2950108"/>
    <lineage>
        <taxon>Bacteria</taxon>
        <taxon>Pseudomonadati</taxon>
        <taxon>Pseudomonadota</taxon>
        <taxon>Alphaproteobacteria</taxon>
        <taxon>Sneathiellales</taxon>
        <taxon>Sneathiellaceae</taxon>
        <taxon>Sneathiella</taxon>
    </lineage>
</organism>